<comment type="subcellular location">
    <subcellularLocation>
        <location evidence="2 8">Cell outer membrane</location>
        <topology evidence="2 8">Lipid-anchor</topology>
    </subcellularLocation>
</comment>
<keyword evidence="4 8" id="KW-0472">Membrane</keyword>
<dbReference type="EMBL" id="CP005748">
    <property type="protein sequence ID" value="AHH11245.1"/>
    <property type="molecule type" value="Genomic_DNA"/>
</dbReference>
<dbReference type="PROSITE" id="PS51257">
    <property type="entry name" value="PROKAR_LIPOPROTEIN"/>
    <property type="match status" value="1"/>
</dbReference>
<dbReference type="AlphaFoldDB" id="W5SWD9"/>
<dbReference type="SUPFAM" id="SSF74748">
    <property type="entry name" value="Variable surface antigen VlsE"/>
    <property type="match status" value="1"/>
</dbReference>
<comment type="function">
    <text evidence="1 8">The Vlp and Vsp proteins are antigenically distinct proteins, only one vlp or vsp gene is transcriptionally active at any one time. Switching between these genes is a mechanism of host immune response evasion.</text>
</comment>
<dbReference type="HOGENOM" id="CLU_054711_0_1_12"/>
<dbReference type="Pfam" id="PF00921">
    <property type="entry name" value="Lipoprotein_2"/>
    <property type="match status" value="1"/>
</dbReference>
<sequence length="354" mass="36316">MKINIKNIRVKSICATLFISLFLSCNSGVIEELEKKNTFFDSLIKIGHGFQEIFGSFGDAFGFSAFKSGDKRSAVGAHFEKIKIGLKGTKDKLDEFATKISSIPYADTTIVKGEIKGANDVFDKLIAALTKLAGATNDSTNDIGNTASGAKAGVADKPEVEVVIAGVKEIIDAAVKSGVQIEQGKEGSPVGSASGDGATGVLVGKNNSSAPAANAGFKLADEVAKADPWAMIDKIKDANAGAELSATSEAGALATKIDTSNTAGAKTNADLAAATALKAMTKGSGKLTANGANNEPDAVKAAGVSAVNKVLGILDLIIRKTVANNLEKIKEAVKKITYSETEGTNATEAGTVTK</sequence>
<dbReference type="RefSeq" id="WP_025408575.1">
    <property type="nucleotide sequence ID" value="NZ_CP005748.1"/>
</dbReference>
<evidence type="ECO:0000256" key="4">
    <source>
        <dbReference type="ARBA" id="ARBA00023136"/>
    </source>
</evidence>
<name>W5SWD9_9SPIR</name>
<keyword evidence="6 8" id="KW-0998">Cell outer membrane</keyword>
<feature type="chain" id="PRO_5016481439" description="Variable large protein" evidence="8">
    <location>
        <begin position="28"/>
        <end position="354"/>
    </location>
</feature>
<accession>W5SWD9</accession>
<evidence type="ECO:0000256" key="8">
    <source>
        <dbReference type="RuleBase" id="RU363105"/>
    </source>
</evidence>
<dbReference type="GO" id="GO:0009279">
    <property type="term" value="C:cell outer membrane"/>
    <property type="evidence" value="ECO:0007669"/>
    <property type="project" value="UniProtKB-SubCell"/>
</dbReference>
<evidence type="ECO:0000256" key="2">
    <source>
        <dbReference type="ARBA" id="ARBA00004459"/>
    </source>
</evidence>
<feature type="signal peptide" evidence="8">
    <location>
        <begin position="1"/>
        <end position="27"/>
    </location>
</feature>
<evidence type="ECO:0000256" key="6">
    <source>
        <dbReference type="ARBA" id="ARBA00023237"/>
    </source>
</evidence>
<protein>
    <recommendedName>
        <fullName evidence="8">Variable large protein</fullName>
    </recommendedName>
</protein>
<keyword evidence="5 8" id="KW-0564">Palmitate</keyword>
<evidence type="ECO:0000313" key="9">
    <source>
        <dbReference type="EMBL" id="AHH11245.1"/>
    </source>
</evidence>
<geneLocation type="plasmid" evidence="9">
    <name>unnamed</name>
</geneLocation>
<gene>
    <name evidence="9" type="ORF">BCO_0114500</name>
</gene>
<evidence type="ECO:0000256" key="5">
    <source>
        <dbReference type="ARBA" id="ARBA00023139"/>
    </source>
</evidence>
<keyword evidence="9" id="KW-0614">Plasmid</keyword>
<proteinExistence type="predicted"/>
<organism evidence="9">
    <name type="scientific">Borrelia coriaceae ATCC 43381</name>
    <dbReference type="NCBI Taxonomy" id="1408429"/>
    <lineage>
        <taxon>Bacteria</taxon>
        <taxon>Pseudomonadati</taxon>
        <taxon>Spirochaetota</taxon>
        <taxon>Spirochaetia</taxon>
        <taxon>Spirochaetales</taxon>
        <taxon>Borreliaceae</taxon>
        <taxon>Borrelia</taxon>
    </lineage>
</organism>
<keyword evidence="7 8" id="KW-0449">Lipoprotein</keyword>
<reference evidence="9" key="1">
    <citation type="submission" date="2013-04" db="EMBL/GenBank/DDBJ databases">
        <title>Comparative Genomics of Relapsing Fever Spirochetes.</title>
        <authorList>
            <person name="Schwan T.G."/>
            <person name="Raffel S.J."/>
            <person name="Porcella S.F."/>
            <person name="Martens C.A."/>
            <person name="Bruno D.P."/>
            <person name="Ricklefs S.M."/>
            <person name="Barbian K.B."/>
        </authorList>
    </citation>
    <scope>NUCLEOTIDE SEQUENCE</scope>
    <source>
        <strain evidence="9">Co53</strain>
        <plasmid evidence="9">unnamed</plasmid>
    </source>
</reference>
<evidence type="ECO:0000256" key="7">
    <source>
        <dbReference type="ARBA" id="ARBA00023288"/>
    </source>
</evidence>
<evidence type="ECO:0000256" key="3">
    <source>
        <dbReference type="ARBA" id="ARBA00022729"/>
    </source>
</evidence>
<keyword evidence="3 8" id="KW-0732">Signal</keyword>
<evidence type="ECO:0000256" key="1">
    <source>
        <dbReference type="ARBA" id="ARBA00003932"/>
    </source>
</evidence>
<dbReference type="InterPro" id="IPR000680">
    <property type="entry name" value="Borrelia_lipo"/>
</dbReference>